<feature type="transmembrane region" description="Helical" evidence="1">
    <location>
        <begin position="184"/>
        <end position="206"/>
    </location>
</feature>
<dbReference type="RefSeq" id="WP_378260851.1">
    <property type="nucleotide sequence ID" value="NZ_JBHUKR010000004.1"/>
</dbReference>
<comment type="caution">
    <text evidence="2">The sequence shown here is derived from an EMBL/GenBank/DDBJ whole genome shotgun (WGS) entry which is preliminary data.</text>
</comment>
<keyword evidence="1" id="KW-0812">Transmembrane</keyword>
<keyword evidence="3" id="KW-1185">Reference proteome</keyword>
<proteinExistence type="predicted"/>
<keyword evidence="1" id="KW-1133">Transmembrane helix</keyword>
<evidence type="ECO:0000313" key="2">
    <source>
        <dbReference type="EMBL" id="MFD2415232.1"/>
    </source>
</evidence>
<dbReference type="Proteomes" id="UP001597417">
    <property type="component" value="Unassembled WGS sequence"/>
</dbReference>
<feature type="transmembrane region" description="Helical" evidence="1">
    <location>
        <begin position="125"/>
        <end position="145"/>
    </location>
</feature>
<sequence>MPLDNKIAIAVFMFVVGLVLLFLLWPGDRQGVRLLRRWGVAEPLEQDVADAVRYLRRRRFWYPWLFLGIPAVANTGVTIDGEGDTAWVVVYTILFGSLLAEILAQRPSREPRRSASLAQRGILDFAPLWALIVFGIGTVVTVLRLTMTGHWLELAAALVGTALAWLIVFLAVRRPSIGRPEVDYALRTRSARVAVGLGIAGPASLVGPVTNLAGLLFQVLSIVAFLAIAQPDRHRAAAATG</sequence>
<reference evidence="3" key="1">
    <citation type="journal article" date="2019" name="Int. J. Syst. Evol. Microbiol.">
        <title>The Global Catalogue of Microorganisms (GCM) 10K type strain sequencing project: providing services to taxonomists for standard genome sequencing and annotation.</title>
        <authorList>
            <consortium name="The Broad Institute Genomics Platform"/>
            <consortium name="The Broad Institute Genome Sequencing Center for Infectious Disease"/>
            <person name="Wu L."/>
            <person name="Ma J."/>
        </authorList>
    </citation>
    <scope>NUCLEOTIDE SEQUENCE [LARGE SCALE GENOMIC DNA]</scope>
    <source>
        <strain evidence="3">CGMCC 4.7645</strain>
    </source>
</reference>
<evidence type="ECO:0000313" key="3">
    <source>
        <dbReference type="Proteomes" id="UP001597417"/>
    </source>
</evidence>
<evidence type="ECO:0000256" key="1">
    <source>
        <dbReference type="SAM" id="Phobius"/>
    </source>
</evidence>
<feature type="transmembrane region" description="Helical" evidence="1">
    <location>
        <begin position="60"/>
        <end position="79"/>
    </location>
</feature>
<keyword evidence="1" id="KW-0472">Membrane</keyword>
<gene>
    <name evidence="2" type="ORF">ACFSXZ_02705</name>
</gene>
<feature type="transmembrane region" description="Helical" evidence="1">
    <location>
        <begin position="85"/>
        <end position="104"/>
    </location>
</feature>
<accession>A0ABW5FN31</accession>
<feature type="transmembrane region" description="Helical" evidence="1">
    <location>
        <begin position="6"/>
        <end position="27"/>
    </location>
</feature>
<organism evidence="2 3">
    <name type="scientific">Amycolatopsis pigmentata</name>
    <dbReference type="NCBI Taxonomy" id="450801"/>
    <lineage>
        <taxon>Bacteria</taxon>
        <taxon>Bacillati</taxon>
        <taxon>Actinomycetota</taxon>
        <taxon>Actinomycetes</taxon>
        <taxon>Pseudonocardiales</taxon>
        <taxon>Pseudonocardiaceae</taxon>
        <taxon>Amycolatopsis</taxon>
    </lineage>
</organism>
<dbReference type="EMBL" id="JBHUKR010000004">
    <property type="protein sequence ID" value="MFD2415232.1"/>
    <property type="molecule type" value="Genomic_DNA"/>
</dbReference>
<protein>
    <submittedName>
        <fullName evidence="2">Uncharacterized protein</fullName>
    </submittedName>
</protein>
<feature type="transmembrane region" description="Helical" evidence="1">
    <location>
        <begin position="151"/>
        <end position="172"/>
    </location>
</feature>
<name>A0ABW5FN31_9PSEU</name>